<dbReference type="Proteomes" id="UP000646827">
    <property type="component" value="Unassembled WGS sequence"/>
</dbReference>
<proteinExistence type="inferred from homology"/>
<dbReference type="Pfam" id="PF11789">
    <property type="entry name" value="zf-Nse"/>
    <property type="match status" value="1"/>
</dbReference>
<sequence>MTASSSHAVPDEFAEENTTIITLEDELKNFKLQSFNVESIPSFITDLTQALNPLEKSFSYSLDAAVELERLNKHEQVRSLQDKIPNVIELEHQLKTQKKILEDIQNRIRREPMNDIVEAYKREWTRENAKRQLLSDKKKYKKHSYYTGFKHEVWQVNHEENEPMPESDDDDDDDDDVVVGHVTLPTTCPITQSFLENPVKSQTCKHTYSKHAIMELIRKNRGRVQCPNSGCSQLVTTNVLCEDGLAERRVARMRASEASQRRTQNFYDVE</sequence>
<keyword evidence="9" id="KW-0539">Nucleus</keyword>
<dbReference type="PANTHER" id="PTHR21330:SF1">
    <property type="entry name" value="E3 SUMO-PROTEIN LIGASE NSE2"/>
    <property type="match status" value="1"/>
</dbReference>
<dbReference type="GO" id="GO:0005634">
    <property type="term" value="C:nucleus"/>
    <property type="evidence" value="ECO:0007669"/>
    <property type="project" value="UniProtKB-SubCell"/>
</dbReference>
<dbReference type="PANTHER" id="PTHR21330">
    <property type="entry name" value="E3 SUMO-PROTEIN LIGASE NSE2"/>
    <property type="match status" value="1"/>
</dbReference>
<evidence type="ECO:0000259" key="11">
    <source>
        <dbReference type="PROSITE" id="PS51044"/>
    </source>
</evidence>
<keyword evidence="6 10" id="KW-0863">Zinc-finger</keyword>
<organism evidence="12 13">
    <name type="scientific">Circinella minor</name>
    <dbReference type="NCBI Taxonomy" id="1195481"/>
    <lineage>
        <taxon>Eukaryota</taxon>
        <taxon>Fungi</taxon>
        <taxon>Fungi incertae sedis</taxon>
        <taxon>Mucoromycota</taxon>
        <taxon>Mucoromycotina</taxon>
        <taxon>Mucoromycetes</taxon>
        <taxon>Mucorales</taxon>
        <taxon>Lichtheimiaceae</taxon>
        <taxon>Circinella</taxon>
    </lineage>
</organism>
<dbReference type="InterPro" id="IPR026846">
    <property type="entry name" value="Nse2(Mms21)"/>
</dbReference>
<protein>
    <recommendedName>
        <fullName evidence="11">SP-RING-type domain-containing protein</fullName>
    </recommendedName>
</protein>
<keyword evidence="8" id="KW-0862">Zinc</keyword>
<reference evidence="12 13" key="1">
    <citation type="submission" date="2020-12" db="EMBL/GenBank/DDBJ databases">
        <title>Metabolic potential, ecology and presence of endohyphal bacteria is reflected in genomic diversity of Mucoromycotina.</title>
        <authorList>
            <person name="Muszewska A."/>
            <person name="Okrasinska A."/>
            <person name="Steczkiewicz K."/>
            <person name="Drgas O."/>
            <person name="Orlowska M."/>
            <person name="Perlinska-Lenart U."/>
            <person name="Aleksandrzak-Piekarczyk T."/>
            <person name="Szatraj K."/>
            <person name="Zielenkiewicz U."/>
            <person name="Pilsyk S."/>
            <person name="Malc E."/>
            <person name="Mieczkowski P."/>
            <person name="Kruszewska J.S."/>
            <person name="Biernat P."/>
            <person name="Pawlowska J."/>
        </authorList>
    </citation>
    <scope>NUCLEOTIDE SEQUENCE [LARGE SCALE GENOMIC DNA]</scope>
    <source>
        <strain evidence="12 13">CBS 142.35</strain>
    </source>
</reference>
<dbReference type="InterPro" id="IPR004181">
    <property type="entry name" value="Znf_MIZ"/>
</dbReference>
<evidence type="ECO:0000256" key="3">
    <source>
        <dbReference type="ARBA" id="ARBA00008212"/>
    </source>
</evidence>
<feature type="domain" description="SP-RING-type" evidence="11">
    <location>
        <begin position="173"/>
        <end position="259"/>
    </location>
</feature>
<evidence type="ECO:0000256" key="4">
    <source>
        <dbReference type="ARBA" id="ARBA00022679"/>
    </source>
</evidence>
<evidence type="ECO:0000256" key="6">
    <source>
        <dbReference type="ARBA" id="ARBA00022771"/>
    </source>
</evidence>
<dbReference type="GO" id="GO:0030915">
    <property type="term" value="C:Smc5-Smc6 complex"/>
    <property type="evidence" value="ECO:0007669"/>
    <property type="project" value="InterPro"/>
</dbReference>
<evidence type="ECO:0000256" key="2">
    <source>
        <dbReference type="ARBA" id="ARBA00004718"/>
    </source>
</evidence>
<gene>
    <name evidence="12" type="ORF">INT45_002452</name>
</gene>
<dbReference type="OrthoDB" id="26899at2759"/>
<dbReference type="Gene3D" id="3.30.40.10">
    <property type="entry name" value="Zinc/RING finger domain, C3HC4 (zinc finger)"/>
    <property type="match status" value="1"/>
</dbReference>
<comment type="pathway">
    <text evidence="2">Protein modification; protein sumoylation.</text>
</comment>
<dbReference type="GO" id="GO:0061665">
    <property type="term" value="F:SUMO ligase activity"/>
    <property type="evidence" value="ECO:0007669"/>
    <property type="project" value="TreeGrafter"/>
</dbReference>
<keyword evidence="5" id="KW-0479">Metal-binding</keyword>
<accession>A0A8H7SB91</accession>
<keyword evidence="13" id="KW-1185">Reference proteome</keyword>
<name>A0A8H7SB91_9FUNG</name>
<dbReference type="EMBL" id="JAEPRB010000021">
    <property type="protein sequence ID" value="KAG2225986.1"/>
    <property type="molecule type" value="Genomic_DNA"/>
</dbReference>
<keyword evidence="4" id="KW-0808">Transferase</keyword>
<comment type="caution">
    <text evidence="12">The sequence shown here is derived from an EMBL/GenBank/DDBJ whole genome shotgun (WGS) entry which is preliminary data.</text>
</comment>
<dbReference type="UniPathway" id="UPA00886"/>
<evidence type="ECO:0000256" key="9">
    <source>
        <dbReference type="ARBA" id="ARBA00023242"/>
    </source>
</evidence>
<comment type="subcellular location">
    <subcellularLocation>
        <location evidence="1">Nucleus</location>
    </subcellularLocation>
</comment>
<evidence type="ECO:0000256" key="8">
    <source>
        <dbReference type="ARBA" id="ARBA00022833"/>
    </source>
</evidence>
<dbReference type="GO" id="GO:0000724">
    <property type="term" value="P:double-strand break repair via homologous recombination"/>
    <property type="evidence" value="ECO:0007669"/>
    <property type="project" value="InterPro"/>
</dbReference>
<comment type="similarity">
    <text evidence="3">Belongs to the NSE2 family.</text>
</comment>
<dbReference type="GO" id="GO:0016925">
    <property type="term" value="P:protein sumoylation"/>
    <property type="evidence" value="ECO:0007669"/>
    <property type="project" value="UniProtKB-UniPathway"/>
</dbReference>
<dbReference type="PROSITE" id="PS51044">
    <property type="entry name" value="ZF_SP_RING"/>
    <property type="match status" value="1"/>
</dbReference>
<dbReference type="SUPFAM" id="SSF57850">
    <property type="entry name" value="RING/U-box"/>
    <property type="match status" value="1"/>
</dbReference>
<evidence type="ECO:0000256" key="7">
    <source>
        <dbReference type="ARBA" id="ARBA00022786"/>
    </source>
</evidence>
<dbReference type="InterPro" id="IPR013083">
    <property type="entry name" value="Znf_RING/FYVE/PHD"/>
</dbReference>
<dbReference type="GO" id="GO:0008270">
    <property type="term" value="F:zinc ion binding"/>
    <property type="evidence" value="ECO:0007669"/>
    <property type="project" value="UniProtKB-KW"/>
</dbReference>
<evidence type="ECO:0000256" key="10">
    <source>
        <dbReference type="PROSITE-ProRule" id="PRU00452"/>
    </source>
</evidence>
<evidence type="ECO:0000256" key="1">
    <source>
        <dbReference type="ARBA" id="ARBA00004123"/>
    </source>
</evidence>
<dbReference type="CDD" id="cd16651">
    <property type="entry name" value="SPL-RING_NSE2"/>
    <property type="match status" value="1"/>
</dbReference>
<keyword evidence="7" id="KW-0833">Ubl conjugation pathway</keyword>
<dbReference type="AlphaFoldDB" id="A0A8H7SB91"/>
<evidence type="ECO:0000313" key="13">
    <source>
        <dbReference type="Proteomes" id="UP000646827"/>
    </source>
</evidence>
<evidence type="ECO:0000256" key="5">
    <source>
        <dbReference type="ARBA" id="ARBA00022723"/>
    </source>
</evidence>
<evidence type="ECO:0000313" key="12">
    <source>
        <dbReference type="EMBL" id="KAG2225986.1"/>
    </source>
</evidence>